<feature type="repeat" description="ANK" evidence="3">
    <location>
        <begin position="72"/>
        <end position="104"/>
    </location>
</feature>
<dbReference type="PROSITE" id="PS50088">
    <property type="entry name" value="ANK_REPEAT"/>
    <property type="match status" value="2"/>
</dbReference>
<evidence type="ECO:0000256" key="3">
    <source>
        <dbReference type="PROSITE-ProRule" id="PRU00023"/>
    </source>
</evidence>
<proteinExistence type="predicted"/>
<evidence type="ECO:0000256" key="1">
    <source>
        <dbReference type="ARBA" id="ARBA00022737"/>
    </source>
</evidence>
<accession>A0A433SU92</accession>
<dbReference type="InterPro" id="IPR002110">
    <property type="entry name" value="Ankyrin_rpt"/>
</dbReference>
<gene>
    <name evidence="4" type="ORF">EGW08_019491</name>
</gene>
<name>A0A433SU92_ELYCH</name>
<dbReference type="InterPro" id="IPR036770">
    <property type="entry name" value="Ankyrin_rpt-contain_sf"/>
</dbReference>
<reference evidence="4 5" key="1">
    <citation type="submission" date="2019-01" db="EMBL/GenBank/DDBJ databases">
        <title>A draft genome assembly of the solar-powered sea slug Elysia chlorotica.</title>
        <authorList>
            <person name="Cai H."/>
            <person name="Li Q."/>
            <person name="Fang X."/>
            <person name="Li J."/>
            <person name="Curtis N.E."/>
            <person name="Altenburger A."/>
            <person name="Shibata T."/>
            <person name="Feng M."/>
            <person name="Maeda T."/>
            <person name="Schwartz J.A."/>
            <person name="Shigenobu S."/>
            <person name="Lundholm N."/>
            <person name="Nishiyama T."/>
            <person name="Yang H."/>
            <person name="Hasebe M."/>
            <person name="Li S."/>
            <person name="Pierce S.K."/>
            <person name="Wang J."/>
        </authorList>
    </citation>
    <scope>NUCLEOTIDE SEQUENCE [LARGE SCALE GENOMIC DNA]</scope>
    <source>
        <strain evidence="4">EC2010</strain>
        <tissue evidence="4">Whole organism of an adult</tissue>
    </source>
</reference>
<protein>
    <submittedName>
        <fullName evidence="4">Uncharacterized protein</fullName>
    </submittedName>
</protein>
<dbReference type="PANTHER" id="PTHR24198">
    <property type="entry name" value="ANKYRIN REPEAT AND PROTEIN KINASE DOMAIN-CONTAINING PROTEIN"/>
    <property type="match status" value="1"/>
</dbReference>
<dbReference type="Proteomes" id="UP000271974">
    <property type="component" value="Unassembled WGS sequence"/>
</dbReference>
<dbReference type="EMBL" id="RQTK01001024">
    <property type="protein sequence ID" value="RUS72741.1"/>
    <property type="molecule type" value="Genomic_DNA"/>
</dbReference>
<dbReference type="Pfam" id="PF12796">
    <property type="entry name" value="Ank_2"/>
    <property type="match status" value="1"/>
</dbReference>
<keyword evidence="5" id="KW-1185">Reference proteome</keyword>
<dbReference type="AlphaFoldDB" id="A0A433SU92"/>
<dbReference type="PANTHER" id="PTHR24198:SF165">
    <property type="entry name" value="ANKYRIN REPEAT-CONTAINING PROTEIN-RELATED"/>
    <property type="match status" value="1"/>
</dbReference>
<feature type="repeat" description="ANK" evidence="3">
    <location>
        <begin position="105"/>
        <end position="138"/>
    </location>
</feature>
<evidence type="ECO:0000313" key="5">
    <source>
        <dbReference type="Proteomes" id="UP000271974"/>
    </source>
</evidence>
<dbReference type="OrthoDB" id="6160520at2759"/>
<organism evidence="4 5">
    <name type="scientific">Elysia chlorotica</name>
    <name type="common">Eastern emerald elysia</name>
    <name type="synonym">Sea slug</name>
    <dbReference type="NCBI Taxonomy" id="188477"/>
    <lineage>
        <taxon>Eukaryota</taxon>
        <taxon>Metazoa</taxon>
        <taxon>Spiralia</taxon>
        <taxon>Lophotrochozoa</taxon>
        <taxon>Mollusca</taxon>
        <taxon>Gastropoda</taxon>
        <taxon>Heterobranchia</taxon>
        <taxon>Euthyneura</taxon>
        <taxon>Panpulmonata</taxon>
        <taxon>Sacoglossa</taxon>
        <taxon>Placobranchoidea</taxon>
        <taxon>Plakobranchidae</taxon>
        <taxon>Elysia</taxon>
    </lineage>
</organism>
<comment type="caution">
    <text evidence="4">The sequence shown here is derived from an EMBL/GenBank/DDBJ whole genome shotgun (WGS) entry which is preliminary data.</text>
</comment>
<dbReference type="STRING" id="188477.A0A433SU92"/>
<evidence type="ECO:0000256" key="2">
    <source>
        <dbReference type="ARBA" id="ARBA00023043"/>
    </source>
</evidence>
<keyword evidence="2 3" id="KW-0040">ANK repeat</keyword>
<sequence>MLARTKVDNSNKNWRSGCSCWTSAATEGEKRTGQEIPKEHLNVSLLEACRKGREFVVQKLVRSGIEVNVKGNCFTLLHVATERNFVDIADFLLDKEVDVGAIDHHGNTALILAVTRAGCSDMLNLLLACRANVDYQNSQKAIDLMRAIELWILAQTQTEPTGVGRRPFFLDMSEKDLGSVKQQVNTGANLEACNSEWWTPLLPAARCCHTQVVELLKDCGANMKWIKVVEMLYFNQ</sequence>
<dbReference type="SMART" id="SM00248">
    <property type="entry name" value="ANK"/>
    <property type="match status" value="4"/>
</dbReference>
<dbReference type="SUPFAM" id="SSF48403">
    <property type="entry name" value="Ankyrin repeat"/>
    <property type="match status" value="1"/>
</dbReference>
<keyword evidence="1" id="KW-0677">Repeat</keyword>
<evidence type="ECO:0000313" key="4">
    <source>
        <dbReference type="EMBL" id="RUS72741.1"/>
    </source>
</evidence>
<dbReference type="Gene3D" id="1.25.40.20">
    <property type="entry name" value="Ankyrin repeat-containing domain"/>
    <property type="match status" value="2"/>
</dbReference>